<evidence type="ECO:0000313" key="2">
    <source>
        <dbReference type="Proteomes" id="UP000217790"/>
    </source>
</evidence>
<dbReference type="Proteomes" id="UP000217790">
    <property type="component" value="Unassembled WGS sequence"/>
</dbReference>
<name>A0A2H3EN66_ARMGA</name>
<organism evidence="1 2">
    <name type="scientific">Armillaria gallica</name>
    <name type="common">Bulbous honey fungus</name>
    <name type="synonym">Armillaria bulbosa</name>
    <dbReference type="NCBI Taxonomy" id="47427"/>
    <lineage>
        <taxon>Eukaryota</taxon>
        <taxon>Fungi</taxon>
        <taxon>Dikarya</taxon>
        <taxon>Basidiomycota</taxon>
        <taxon>Agaricomycotina</taxon>
        <taxon>Agaricomycetes</taxon>
        <taxon>Agaricomycetidae</taxon>
        <taxon>Agaricales</taxon>
        <taxon>Marasmiineae</taxon>
        <taxon>Physalacriaceae</taxon>
        <taxon>Armillaria</taxon>
    </lineage>
</organism>
<dbReference type="AlphaFoldDB" id="A0A2H3EN66"/>
<protein>
    <submittedName>
        <fullName evidence="1">Uncharacterized protein</fullName>
    </submittedName>
</protein>
<sequence length="90" mass="10194">MAVAFIETPPDESITLDTSNGPVCYKIAGIIYFGNNHFTARYIDHDNVVWFNDGMIQGRRAAREGLLEHINMMNDPNGKVPDAFVYRRCT</sequence>
<accession>A0A2H3EN66</accession>
<evidence type="ECO:0000313" key="1">
    <source>
        <dbReference type="EMBL" id="PBL04583.1"/>
    </source>
</evidence>
<dbReference type="OrthoDB" id="2629491at2759"/>
<gene>
    <name evidence="1" type="ORF">ARMGADRAFT_911557</name>
</gene>
<dbReference type="EMBL" id="KZ293644">
    <property type="protein sequence ID" value="PBL04583.1"/>
    <property type="molecule type" value="Genomic_DNA"/>
</dbReference>
<reference evidence="2" key="1">
    <citation type="journal article" date="2017" name="Nat. Ecol. Evol.">
        <title>Genome expansion and lineage-specific genetic innovations in the forest pathogenic fungi Armillaria.</title>
        <authorList>
            <person name="Sipos G."/>
            <person name="Prasanna A.N."/>
            <person name="Walter M.C."/>
            <person name="O'Connor E."/>
            <person name="Balint B."/>
            <person name="Krizsan K."/>
            <person name="Kiss B."/>
            <person name="Hess J."/>
            <person name="Varga T."/>
            <person name="Slot J."/>
            <person name="Riley R."/>
            <person name="Boka B."/>
            <person name="Rigling D."/>
            <person name="Barry K."/>
            <person name="Lee J."/>
            <person name="Mihaltcheva S."/>
            <person name="LaButti K."/>
            <person name="Lipzen A."/>
            <person name="Waldron R."/>
            <person name="Moloney N.M."/>
            <person name="Sperisen C."/>
            <person name="Kredics L."/>
            <person name="Vagvoelgyi C."/>
            <person name="Patrignani A."/>
            <person name="Fitzpatrick D."/>
            <person name="Nagy I."/>
            <person name="Doyle S."/>
            <person name="Anderson J.B."/>
            <person name="Grigoriev I.V."/>
            <person name="Gueldener U."/>
            <person name="Muensterkoetter M."/>
            <person name="Nagy L.G."/>
        </authorList>
    </citation>
    <scope>NUCLEOTIDE SEQUENCE [LARGE SCALE GENOMIC DNA]</scope>
    <source>
        <strain evidence="2">Ar21-2</strain>
    </source>
</reference>
<keyword evidence="2" id="KW-1185">Reference proteome</keyword>
<dbReference type="InParanoid" id="A0A2H3EN66"/>
<proteinExistence type="predicted"/>